<proteinExistence type="predicted"/>
<dbReference type="STRING" id="396588.Tgr7_0414"/>
<organism evidence="1 2">
    <name type="scientific">Thioalkalivibrio sulfidiphilus (strain HL-EbGR7)</name>
    <dbReference type="NCBI Taxonomy" id="396588"/>
    <lineage>
        <taxon>Bacteria</taxon>
        <taxon>Pseudomonadati</taxon>
        <taxon>Pseudomonadota</taxon>
        <taxon>Gammaproteobacteria</taxon>
        <taxon>Chromatiales</taxon>
        <taxon>Ectothiorhodospiraceae</taxon>
        <taxon>Thioalkalivibrio</taxon>
    </lineage>
</organism>
<dbReference type="HOGENOM" id="CLU_2144735_0_0_6"/>
<gene>
    <name evidence="1" type="ordered locus">Tgr7_0414</name>
</gene>
<dbReference type="EMBL" id="CP001339">
    <property type="protein sequence ID" value="ACL71512.1"/>
    <property type="molecule type" value="Genomic_DNA"/>
</dbReference>
<evidence type="ECO:0000313" key="1">
    <source>
        <dbReference type="EMBL" id="ACL71512.1"/>
    </source>
</evidence>
<dbReference type="KEGG" id="tgr:Tgr7_0414"/>
<keyword evidence="2" id="KW-1185">Reference proteome</keyword>
<dbReference type="OrthoDB" id="9256200at2"/>
<sequence>MSRIPANIEVTELPVERITMGERRRRHDLRKLLLVGSLMADQLLRYADDLDESSGGDPQRMERALAEAWQSQLERARRQARESIGECEWCGLVDHHLVHGICPACRARSVDA</sequence>
<dbReference type="RefSeq" id="WP_012637001.1">
    <property type="nucleotide sequence ID" value="NC_011901.1"/>
</dbReference>
<protein>
    <submittedName>
        <fullName evidence="1">Uncharacterized protein</fullName>
    </submittedName>
</protein>
<reference evidence="1 2" key="1">
    <citation type="journal article" date="2011" name="Stand. Genomic Sci.">
        <title>Complete genome sequence of 'Thioalkalivibrio sulfidophilus' HL-EbGr7.</title>
        <authorList>
            <person name="Muyzer G."/>
            <person name="Sorokin D.Y."/>
            <person name="Mavromatis K."/>
            <person name="Lapidus A."/>
            <person name="Clum A."/>
            <person name="Ivanova N."/>
            <person name="Pati A."/>
            <person name="d'Haeseleer P."/>
            <person name="Woyke T."/>
            <person name="Kyrpides N.C."/>
        </authorList>
    </citation>
    <scope>NUCLEOTIDE SEQUENCE [LARGE SCALE GENOMIC DNA]</scope>
    <source>
        <strain evidence="1 2">HL-EbGR7</strain>
    </source>
</reference>
<name>B8GV01_THISH</name>
<dbReference type="AlphaFoldDB" id="B8GV01"/>
<accession>B8GV01</accession>
<dbReference type="Proteomes" id="UP000002383">
    <property type="component" value="Chromosome"/>
</dbReference>
<evidence type="ECO:0000313" key="2">
    <source>
        <dbReference type="Proteomes" id="UP000002383"/>
    </source>
</evidence>